<sequence length="62" mass="7027">MALTRVQINQKSDEKRGVKTKGFKLNINDIAMIKQTAIDLNMSEAKLVVEAIKFYKDNKKAS</sequence>
<dbReference type="Proteomes" id="UP000247932">
    <property type="component" value="Unassembled WGS sequence"/>
</dbReference>
<accession>A0A2V4E609</accession>
<keyword evidence="2" id="KW-1185">Reference proteome</keyword>
<organism evidence="1 2">
    <name type="scientific">Gilliamella apicola</name>
    <dbReference type="NCBI Taxonomy" id="1196095"/>
    <lineage>
        <taxon>Bacteria</taxon>
        <taxon>Pseudomonadati</taxon>
        <taxon>Pseudomonadota</taxon>
        <taxon>Gammaproteobacteria</taxon>
        <taxon>Orbales</taxon>
        <taxon>Orbaceae</taxon>
        <taxon>Gilliamella</taxon>
    </lineage>
</organism>
<gene>
    <name evidence="1" type="ORF">DKK70_10140</name>
</gene>
<dbReference type="EMBL" id="QGLR01000012">
    <property type="protein sequence ID" value="PXZ06326.1"/>
    <property type="molecule type" value="Genomic_DNA"/>
</dbReference>
<evidence type="ECO:0000313" key="2">
    <source>
        <dbReference type="Proteomes" id="UP000247932"/>
    </source>
</evidence>
<reference evidence="1 2" key="1">
    <citation type="submission" date="2018-05" db="EMBL/GenBank/DDBJ databases">
        <title>Reference genomes for bee gut microbiota database.</title>
        <authorList>
            <person name="Ellegaard K.M."/>
        </authorList>
    </citation>
    <scope>NUCLEOTIDE SEQUENCE [LARGE SCALE GENOMIC DNA]</scope>
    <source>
        <strain evidence="1 2">ESL0182</strain>
    </source>
</reference>
<name>A0A2V4E609_9GAMM</name>
<dbReference type="AlphaFoldDB" id="A0A2V4E609"/>
<proteinExistence type="predicted"/>
<dbReference type="RefSeq" id="WP_110433892.1">
    <property type="nucleotide sequence ID" value="NZ_QGLR01000012.1"/>
</dbReference>
<dbReference type="OrthoDB" id="6649590at2"/>
<evidence type="ECO:0000313" key="1">
    <source>
        <dbReference type="EMBL" id="PXZ06326.1"/>
    </source>
</evidence>
<comment type="caution">
    <text evidence="1">The sequence shown here is derived from an EMBL/GenBank/DDBJ whole genome shotgun (WGS) entry which is preliminary data.</text>
</comment>
<protein>
    <submittedName>
        <fullName evidence="1">Ribbon-helix-helix protein, CopG family</fullName>
    </submittedName>
</protein>